<keyword evidence="3" id="KW-1185">Reference proteome</keyword>
<proteinExistence type="predicted"/>
<protein>
    <submittedName>
        <fullName evidence="2">MULE domain-containing protein</fullName>
    </submittedName>
</protein>
<gene>
    <name evidence="2" type="ORF">FWK35_00027954</name>
</gene>
<sequence length="70" mass="8362">MKYIIYVFVLFEVVIFISAKRWFRKLQNLGLSKVYIEEDTDKGKLLSYIFGFSFLEPDDVEDSFYNFAIT</sequence>
<keyword evidence="1" id="KW-0812">Transmembrane</keyword>
<reference evidence="2 3" key="1">
    <citation type="submission" date="2019-08" db="EMBL/GenBank/DDBJ databases">
        <title>Whole genome of Aphis craccivora.</title>
        <authorList>
            <person name="Voronova N.V."/>
            <person name="Shulinski R.S."/>
            <person name="Bandarenka Y.V."/>
            <person name="Zhorov D.G."/>
            <person name="Warner D."/>
        </authorList>
    </citation>
    <scope>NUCLEOTIDE SEQUENCE [LARGE SCALE GENOMIC DNA]</scope>
    <source>
        <strain evidence="2">180601</strain>
        <tissue evidence="2">Whole Body</tissue>
    </source>
</reference>
<dbReference type="EMBL" id="VUJU01008427">
    <property type="protein sequence ID" value="KAF0730933.1"/>
    <property type="molecule type" value="Genomic_DNA"/>
</dbReference>
<accession>A0A6G0WTW8</accession>
<dbReference type="OrthoDB" id="10632077at2759"/>
<organism evidence="2 3">
    <name type="scientific">Aphis craccivora</name>
    <name type="common">Cowpea aphid</name>
    <dbReference type="NCBI Taxonomy" id="307492"/>
    <lineage>
        <taxon>Eukaryota</taxon>
        <taxon>Metazoa</taxon>
        <taxon>Ecdysozoa</taxon>
        <taxon>Arthropoda</taxon>
        <taxon>Hexapoda</taxon>
        <taxon>Insecta</taxon>
        <taxon>Pterygota</taxon>
        <taxon>Neoptera</taxon>
        <taxon>Paraneoptera</taxon>
        <taxon>Hemiptera</taxon>
        <taxon>Sternorrhyncha</taxon>
        <taxon>Aphidomorpha</taxon>
        <taxon>Aphidoidea</taxon>
        <taxon>Aphididae</taxon>
        <taxon>Aphidini</taxon>
        <taxon>Aphis</taxon>
        <taxon>Aphis</taxon>
    </lineage>
</organism>
<dbReference type="AlphaFoldDB" id="A0A6G0WTW8"/>
<keyword evidence="1" id="KW-0472">Membrane</keyword>
<evidence type="ECO:0000313" key="3">
    <source>
        <dbReference type="Proteomes" id="UP000478052"/>
    </source>
</evidence>
<dbReference type="Proteomes" id="UP000478052">
    <property type="component" value="Unassembled WGS sequence"/>
</dbReference>
<feature type="transmembrane region" description="Helical" evidence="1">
    <location>
        <begin position="6"/>
        <end position="23"/>
    </location>
</feature>
<name>A0A6G0WTW8_APHCR</name>
<evidence type="ECO:0000256" key="1">
    <source>
        <dbReference type="SAM" id="Phobius"/>
    </source>
</evidence>
<comment type="caution">
    <text evidence="2">The sequence shown here is derived from an EMBL/GenBank/DDBJ whole genome shotgun (WGS) entry which is preliminary data.</text>
</comment>
<evidence type="ECO:0000313" key="2">
    <source>
        <dbReference type="EMBL" id="KAF0730933.1"/>
    </source>
</evidence>
<keyword evidence="1" id="KW-1133">Transmembrane helix</keyword>